<protein>
    <submittedName>
        <fullName evidence="1">Uncharacterized protein</fullName>
    </submittedName>
</protein>
<dbReference type="AlphaFoldDB" id="A0A382LLV8"/>
<organism evidence="1">
    <name type="scientific">marine metagenome</name>
    <dbReference type="NCBI Taxonomy" id="408172"/>
    <lineage>
        <taxon>unclassified sequences</taxon>
        <taxon>metagenomes</taxon>
        <taxon>ecological metagenomes</taxon>
    </lineage>
</organism>
<accession>A0A382LLV8</accession>
<reference evidence="1" key="1">
    <citation type="submission" date="2018-05" db="EMBL/GenBank/DDBJ databases">
        <authorList>
            <person name="Lanie J.A."/>
            <person name="Ng W.-L."/>
            <person name="Kazmierczak K.M."/>
            <person name="Andrzejewski T.M."/>
            <person name="Davidsen T.M."/>
            <person name="Wayne K.J."/>
            <person name="Tettelin H."/>
            <person name="Glass J.I."/>
            <person name="Rusch D."/>
            <person name="Podicherti R."/>
            <person name="Tsui H.-C.T."/>
            <person name="Winkler M.E."/>
        </authorList>
    </citation>
    <scope>NUCLEOTIDE SEQUENCE</scope>
</reference>
<feature type="non-terminal residue" evidence="1">
    <location>
        <position position="1"/>
    </location>
</feature>
<gene>
    <name evidence="1" type="ORF">METZ01_LOCUS290127</name>
</gene>
<name>A0A382LLV8_9ZZZZ</name>
<evidence type="ECO:0000313" key="1">
    <source>
        <dbReference type="EMBL" id="SVC37273.1"/>
    </source>
</evidence>
<sequence>VRSDVVILPTPVTDYHPCLGQSPQLFAVKTLLAEAAMEALDVSVLPRTTRFDIQSFDSLTG</sequence>
<dbReference type="EMBL" id="UINC01087694">
    <property type="protein sequence ID" value="SVC37273.1"/>
    <property type="molecule type" value="Genomic_DNA"/>
</dbReference>
<proteinExistence type="predicted"/>